<feature type="domain" description="CusB-like beta-barrel" evidence="2">
    <location>
        <begin position="155"/>
        <end position="230"/>
    </location>
</feature>
<evidence type="ECO:0000313" key="4">
    <source>
        <dbReference type="EMBL" id="MBR0551291.1"/>
    </source>
</evidence>
<dbReference type="Gene3D" id="2.40.420.20">
    <property type="match status" value="1"/>
</dbReference>
<dbReference type="InterPro" id="IPR058637">
    <property type="entry name" value="YknX-like_C"/>
</dbReference>
<dbReference type="Gene3D" id="2.40.30.170">
    <property type="match status" value="1"/>
</dbReference>
<dbReference type="PANTHER" id="PTHR30469">
    <property type="entry name" value="MULTIDRUG RESISTANCE PROTEIN MDTA"/>
    <property type="match status" value="1"/>
</dbReference>
<dbReference type="AlphaFoldDB" id="A0A8T4IAA5"/>
<keyword evidence="5" id="KW-1185">Reference proteome</keyword>
<protein>
    <submittedName>
        <fullName evidence="4">Efflux RND transporter periplasmic adaptor subunit</fullName>
    </submittedName>
</protein>
<dbReference type="NCBIfam" id="TIGR01730">
    <property type="entry name" value="RND_mfp"/>
    <property type="match status" value="1"/>
</dbReference>
<gene>
    <name evidence="4" type="ORF">J7S20_02085</name>
</gene>
<reference evidence="4" key="1">
    <citation type="submission" date="2021-04" db="EMBL/GenBank/DDBJ databases">
        <title>Ouciella asimina sp. nov., isolated from the surface seawater in the hydrothermal field of Okinawa Trough.</title>
        <authorList>
            <person name="Shuang W."/>
        </authorList>
    </citation>
    <scope>NUCLEOTIDE SEQUENCE</scope>
    <source>
        <strain evidence="4">LXI357</strain>
    </source>
</reference>
<evidence type="ECO:0000313" key="5">
    <source>
        <dbReference type="Proteomes" id="UP000676996"/>
    </source>
</evidence>
<comment type="caution">
    <text evidence="4">The sequence shown here is derived from an EMBL/GenBank/DDBJ whole genome shotgun (WGS) entry which is preliminary data.</text>
</comment>
<dbReference type="Pfam" id="PF25989">
    <property type="entry name" value="YknX_C"/>
    <property type="match status" value="1"/>
</dbReference>
<dbReference type="Proteomes" id="UP000676996">
    <property type="component" value="Unassembled WGS sequence"/>
</dbReference>
<dbReference type="InterPro" id="IPR006143">
    <property type="entry name" value="RND_pump_MFP"/>
</dbReference>
<dbReference type="Pfam" id="PF25954">
    <property type="entry name" value="Beta-barrel_RND_2"/>
    <property type="match status" value="1"/>
</dbReference>
<accession>A0A8T4IAA5</accession>
<sequence>MAVARKGNAVEVVYATGYVEPRHPARVAARLTAPVRSVLVDEGDRVVRGQPLILLDDREQRMQVAQAEAEASRASLDAARTLTLFGKGWVTKAARDQAVASRAASRAGAAAARARLDQMVVRAGLSGIVLKRDVQPGDLATPNAQLMQIGDPGDLWVTATVDERDVPRLRAGQRALLKSDAWPGRVLQGRLVEITPGGDPTQRAFRARIVPDTGNGLPIGLSLEVNIVTQQHAQAVVVPTSAVRDGAVWTIEQGRARRVPVTTGIVGADNVEIRSGVAAGTQVIAEPAADLKAGDRVRPARTG</sequence>
<dbReference type="Gene3D" id="2.40.50.100">
    <property type="match status" value="1"/>
</dbReference>
<dbReference type="EMBL" id="JAGRQC010000001">
    <property type="protein sequence ID" value="MBR0551291.1"/>
    <property type="molecule type" value="Genomic_DNA"/>
</dbReference>
<name>A0A8T4IAA5_9SPHN</name>
<evidence type="ECO:0000256" key="1">
    <source>
        <dbReference type="ARBA" id="ARBA00009477"/>
    </source>
</evidence>
<organism evidence="4 5">
    <name type="scientific">Stakelama marina</name>
    <dbReference type="NCBI Taxonomy" id="2826939"/>
    <lineage>
        <taxon>Bacteria</taxon>
        <taxon>Pseudomonadati</taxon>
        <taxon>Pseudomonadota</taxon>
        <taxon>Alphaproteobacteria</taxon>
        <taxon>Sphingomonadales</taxon>
        <taxon>Sphingomonadaceae</taxon>
        <taxon>Stakelama</taxon>
    </lineage>
</organism>
<proteinExistence type="inferred from homology"/>
<dbReference type="GO" id="GO:0015562">
    <property type="term" value="F:efflux transmembrane transporter activity"/>
    <property type="evidence" value="ECO:0007669"/>
    <property type="project" value="TreeGrafter"/>
</dbReference>
<comment type="similarity">
    <text evidence="1">Belongs to the membrane fusion protein (MFP) (TC 8.A.1) family.</text>
</comment>
<dbReference type="Gene3D" id="1.10.287.470">
    <property type="entry name" value="Helix hairpin bin"/>
    <property type="match status" value="1"/>
</dbReference>
<dbReference type="InterPro" id="IPR058792">
    <property type="entry name" value="Beta-barrel_RND_2"/>
</dbReference>
<evidence type="ECO:0000259" key="3">
    <source>
        <dbReference type="Pfam" id="PF25989"/>
    </source>
</evidence>
<feature type="domain" description="YknX-like C-terminal permuted SH3-like" evidence="3">
    <location>
        <begin position="236"/>
        <end position="298"/>
    </location>
</feature>
<dbReference type="SUPFAM" id="SSF111369">
    <property type="entry name" value="HlyD-like secretion proteins"/>
    <property type="match status" value="1"/>
</dbReference>
<evidence type="ECO:0000259" key="2">
    <source>
        <dbReference type="Pfam" id="PF25954"/>
    </source>
</evidence>
<dbReference type="GO" id="GO:1990281">
    <property type="term" value="C:efflux pump complex"/>
    <property type="evidence" value="ECO:0007669"/>
    <property type="project" value="TreeGrafter"/>
</dbReference>
<dbReference type="PANTHER" id="PTHR30469:SF38">
    <property type="entry name" value="HLYD FAMILY SECRETION PROTEIN"/>
    <property type="match status" value="1"/>
</dbReference>